<gene>
    <name evidence="2" type="ORF">COV57_02390</name>
</gene>
<reference evidence="2 3" key="1">
    <citation type="submission" date="2017-09" db="EMBL/GenBank/DDBJ databases">
        <title>Depth-based differentiation of microbial function through sediment-hosted aquifers and enrichment of novel symbionts in the deep terrestrial subsurface.</title>
        <authorList>
            <person name="Probst A.J."/>
            <person name="Ladd B."/>
            <person name="Jarett J.K."/>
            <person name="Geller-Mcgrath D.E."/>
            <person name="Sieber C.M."/>
            <person name="Emerson J.B."/>
            <person name="Anantharaman K."/>
            <person name="Thomas B.C."/>
            <person name="Malmstrom R."/>
            <person name="Stieglmeier M."/>
            <person name="Klingl A."/>
            <person name="Woyke T."/>
            <person name="Ryan C.M."/>
            <person name="Banfield J.F."/>
        </authorList>
    </citation>
    <scope>NUCLEOTIDE SEQUENCE [LARGE SCALE GENOMIC DNA]</scope>
    <source>
        <strain evidence="2">CG11_big_fil_rev_8_21_14_0_20_35_14</strain>
    </source>
</reference>
<dbReference type="AlphaFoldDB" id="A0A2H0N7L6"/>
<sequence>MINLILLLILIVSASIILGIIYLFYIRKKNLNDSLNQDLLIIRLPKRDNKDGARDFKEEINESAELFSLLASLKHPFTLEAAVPHIGESIHFFLAIHRQVKQTALRQIHGVWPEAEIKESSDFNIFNSGGAFSIAY</sequence>
<feature type="non-terminal residue" evidence="2">
    <location>
        <position position="136"/>
    </location>
</feature>
<comment type="caution">
    <text evidence="2">The sequence shown here is derived from an EMBL/GenBank/DDBJ whole genome shotgun (WGS) entry which is preliminary data.</text>
</comment>
<feature type="transmembrane region" description="Helical" evidence="1">
    <location>
        <begin position="6"/>
        <end position="25"/>
    </location>
</feature>
<organism evidence="2 3">
    <name type="scientific">Candidatus Liptonbacteria bacterium CG11_big_fil_rev_8_21_14_0_20_35_14</name>
    <dbReference type="NCBI Taxonomy" id="1974634"/>
    <lineage>
        <taxon>Bacteria</taxon>
        <taxon>Candidatus Liptoniibacteriota</taxon>
    </lineage>
</organism>
<keyword evidence="1" id="KW-0812">Transmembrane</keyword>
<dbReference type="Proteomes" id="UP000229893">
    <property type="component" value="Unassembled WGS sequence"/>
</dbReference>
<evidence type="ECO:0000313" key="2">
    <source>
        <dbReference type="EMBL" id="PIR04857.1"/>
    </source>
</evidence>
<keyword evidence="1" id="KW-1133">Transmembrane helix</keyword>
<accession>A0A2H0N7L6</accession>
<evidence type="ECO:0000256" key="1">
    <source>
        <dbReference type="SAM" id="Phobius"/>
    </source>
</evidence>
<proteinExistence type="predicted"/>
<name>A0A2H0N7L6_9BACT</name>
<protein>
    <submittedName>
        <fullName evidence="2">Uncharacterized protein</fullName>
    </submittedName>
</protein>
<dbReference type="EMBL" id="PCWO01000032">
    <property type="protein sequence ID" value="PIR04857.1"/>
    <property type="molecule type" value="Genomic_DNA"/>
</dbReference>
<keyword evidence="1" id="KW-0472">Membrane</keyword>
<evidence type="ECO:0000313" key="3">
    <source>
        <dbReference type="Proteomes" id="UP000229893"/>
    </source>
</evidence>